<dbReference type="PROSITE" id="PS51505">
    <property type="entry name" value="SCA7"/>
    <property type="match status" value="1"/>
</dbReference>
<proteinExistence type="predicted"/>
<dbReference type="GO" id="GO:0006357">
    <property type="term" value="P:regulation of transcription by RNA polymerase II"/>
    <property type="evidence" value="ECO:0007669"/>
    <property type="project" value="TreeGrafter"/>
</dbReference>
<dbReference type="GeneID" id="25365807"/>
<name>A0A074YM22_AURSE</name>
<dbReference type="GO" id="GO:0000124">
    <property type="term" value="C:SAGA complex"/>
    <property type="evidence" value="ECO:0007669"/>
    <property type="project" value="InterPro"/>
</dbReference>
<evidence type="ECO:0000256" key="1">
    <source>
        <dbReference type="SAM" id="MobiDB-lite"/>
    </source>
</evidence>
<evidence type="ECO:0000259" key="2">
    <source>
        <dbReference type="PROSITE" id="PS51505"/>
    </source>
</evidence>
<dbReference type="PANTHER" id="PTHR47805:SF1">
    <property type="entry name" value="SAGA-ASSOCIATED FACTOR 73"/>
    <property type="match status" value="1"/>
</dbReference>
<organism evidence="3 4">
    <name type="scientific">Aureobasidium subglaciale (strain EXF-2481)</name>
    <name type="common">Aureobasidium pullulans var. subglaciale</name>
    <dbReference type="NCBI Taxonomy" id="1043005"/>
    <lineage>
        <taxon>Eukaryota</taxon>
        <taxon>Fungi</taxon>
        <taxon>Dikarya</taxon>
        <taxon>Ascomycota</taxon>
        <taxon>Pezizomycotina</taxon>
        <taxon>Dothideomycetes</taxon>
        <taxon>Dothideomycetidae</taxon>
        <taxon>Dothideales</taxon>
        <taxon>Saccotheciaceae</taxon>
        <taxon>Aureobasidium</taxon>
    </lineage>
</organism>
<gene>
    <name evidence="3" type="ORF">AUEXF2481DRAFT_372877</name>
</gene>
<feature type="domain" description="SCA7" evidence="2">
    <location>
        <begin position="35"/>
        <end position="101"/>
    </location>
</feature>
<keyword evidence="4" id="KW-1185">Reference proteome</keyword>
<dbReference type="HOGENOM" id="CLU_1677515_0_0_1"/>
<dbReference type="GO" id="GO:0031048">
    <property type="term" value="P:regulatory ncRNA-mediated heterochromatin formation"/>
    <property type="evidence" value="ECO:0007669"/>
    <property type="project" value="TreeGrafter"/>
</dbReference>
<sequence length="157" mass="17204">MEFNTQPAVQDPRFAADDTTTSSIKQVLDNDSSATSATRQHVNIDQQCGVPLFNGIPCASALTCQSHNLPAKRAVPGRSAPLDQLLARQQQEMAQTAQRGASNAVRVLVLSLRSHSDQPRSENTQSFYSSTEDMVRHEGIHLNREHGINDLGILITR</sequence>
<dbReference type="EMBL" id="KL584751">
    <property type="protein sequence ID" value="KEQ98735.1"/>
    <property type="molecule type" value="Genomic_DNA"/>
</dbReference>
<dbReference type="Pfam" id="PF08313">
    <property type="entry name" value="SCA7"/>
    <property type="match status" value="1"/>
</dbReference>
<evidence type="ECO:0000313" key="4">
    <source>
        <dbReference type="Proteomes" id="UP000030641"/>
    </source>
</evidence>
<feature type="region of interest" description="Disordered" evidence="1">
    <location>
        <begin position="1"/>
        <end position="21"/>
    </location>
</feature>
<dbReference type="GO" id="GO:1904802">
    <property type="term" value="P:RITS complex assembly"/>
    <property type="evidence" value="ECO:0007669"/>
    <property type="project" value="TreeGrafter"/>
</dbReference>
<reference evidence="3 4" key="1">
    <citation type="journal article" date="2014" name="BMC Genomics">
        <title>Genome sequencing of four Aureobasidium pullulans varieties: biotechnological potential, stress tolerance, and description of new species.</title>
        <authorList>
            <person name="Gostin Ar C."/>
            <person name="Ohm R.A."/>
            <person name="Kogej T."/>
            <person name="Sonjak S."/>
            <person name="Turk M."/>
            <person name="Zajc J."/>
            <person name="Zalar P."/>
            <person name="Grube M."/>
            <person name="Sun H."/>
            <person name="Han J."/>
            <person name="Sharma A."/>
            <person name="Chiniquy J."/>
            <person name="Ngan C.Y."/>
            <person name="Lipzen A."/>
            <person name="Barry K."/>
            <person name="Grigoriev I.V."/>
            <person name="Gunde-Cimerman N."/>
        </authorList>
    </citation>
    <scope>NUCLEOTIDE SEQUENCE [LARGE SCALE GENOMIC DNA]</scope>
    <source>
        <strain evidence="3 4">EXF-2481</strain>
    </source>
</reference>
<dbReference type="InterPro" id="IPR013243">
    <property type="entry name" value="SCA7_dom"/>
</dbReference>
<dbReference type="InterPro" id="IPR037804">
    <property type="entry name" value="SGF73"/>
</dbReference>
<accession>A0A074YM22</accession>
<dbReference type="AlphaFoldDB" id="A0A074YM22"/>
<evidence type="ECO:0000313" key="3">
    <source>
        <dbReference type="EMBL" id="KEQ98735.1"/>
    </source>
</evidence>
<protein>
    <recommendedName>
        <fullName evidence="2">SCA7 domain-containing protein</fullName>
    </recommendedName>
</protein>
<dbReference type="Proteomes" id="UP000030641">
    <property type="component" value="Unassembled WGS sequence"/>
</dbReference>
<dbReference type="RefSeq" id="XP_013347659.1">
    <property type="nucleotide sequence ID" value="XM_013492205.1"/>
</dbReference>
<dbReference type="STRING" id="1043005.A0A074YM22"/>
<dbReference type="InParanoid" id="A0A074YM22"/>
<dbReference type="OrthoDB" id="21678at2759"/>
<dbReference type="PANTHER" id="PTHR47805">
    <property type="entry name" value="SAGA-ASSOCIATED FACTOR 73"/>
    <property type="match status" value="1"/>
</dbReference>